<dbReference type="GO" id="GO:0030649">
    <property type="term" value="P:aminoglycoside antibiotic catabolic process"/>
    <property type="evidence" value="ECO:0007669"/>
    <property type="project" value="TreeGrafter"/>
</dbReference>
<dbReference type="Pfam" id="PF13530">
    <property type="entry name" value="SCP2_2"/>
    <property type="match status" value="1"/>
</dbReference>
<dbReference type="PANTHER" id="PTHR37817">
    <property type="entry name" value="N-ACETYLTRANSFERASE EIS"/>
    <property type="match status" value="1"/>
</dbReference>
<dbReference type="Pfam" id="PF17668">
    <property type="entry name" value="Acetyltransf_17"/>
    <property type="match status" value="1"/>
</dbReference>
<dbReference type="InterPro" id="IPR051554">
    <property type="entry name" value="Acetyltransferase_Eis"/>
</dbReference>
<dbReference type="InterPro" id="IPR000182">
    <property type="entry name" value="GNAT_dom"/>
</dbReference>
<dbReference type="InterPro" id="IPR016181">
    <property type="entry name" value="Acyl_CoA_acyltransferase"/>
</dbReference>
<protein>
    <recommendedName>
        <fullName evidence="1">N-acetyltransferase domain-containing protein</fullName>
    </recommendedName>
</protein>
<dbReference type="AlphaFoldDB" id="A0A381U842"/>
<proteinExistence type="predicted"/>
<feature type="domain" description="N-acetyltransferase" evidence="1">
    <location>
        <begin position="6"/>
        <end position="151"/>
    </location>
</feature>
<dbReference type="InterPro" id="IPR036527">
    <property type="entry name" value="SCP2_sterol-bd_dom_sf"/>
</dbReference>
<dbReference type="Pfam" id="PF13527">
    <property type="entry name" value="Acetyltransf_9"/>
    <property type="match status" value="1"/>
</dbReference>
<reference evidence="2" key="1">
    <citation type="submission" date="2018-05" db="EMBL/GenBank/DDBJ databases">
        <authorList>
            <person name="Lanie J.A."/>
            <person name="Ng W.-L."/>
            <person name="Kazmierczak K.M."/>
            <person name="Andrzejewski T.M."/>
            <person name="Davidsen T.M."/>
            <person name="Wayne K.J."/>
            <person name="Tettelin H."/>
            <person name="Glass J.I."/>
            <person name="Rusch D."/>
            <person name="Podicherti R."/>
            <person name="Tsui H.-C.T."/>
            <person name="Winkler M.E."/>
        </authorList>
    </citation>
    <scope>NUCLEOTIDE SEQUENCE</scope>
</reference>
<dbReference type="Gene3D" id="3.40.630.30">
    <property type="match status" value="2"/>
</dbReference>
<dbReference type="EMBL" id="UINC01005816">
    <property type="protein sequence ID" value="SVA23728.1"/>
    <property type="molecule type" value="Genomic_DNA"/>
</dbReference>
<dbReference type="GO" id="GO:0034069">
    <property type="term" value="F:aminoglycoside N-acetyltransferase activity"/>
    <property type="evidence" value="ECO:0007669"/>
    <property type="project" value="TreeGrafter"/>
</dbReference>
<evidence type="ECO:0000313" key="2">
    <source>
        <dbReference type="EMBL" id="SVA23728.1"/>
    </source>
</evidence>
<dbReference type="PROSITE" id="PS51186">
    <property type="entry name" value="GNAT"/>
    <property type="match status" value="1"/>
</dbReference>
<dbReference type="SUPFAM" id="SSF55718">
    <property type="entry name" value="SCP-like"/>
    <property type="match status" value="1"/>
</dbReference>
<evidence type="ECO:0000259" key="1">
    <source>
        <dbReference type="PROSITE" id="PS51186"/>
    </source>
</evidence>
<gene>
    <name evidence="2" type="ORF">METZ01_LOCUS76582</name>
</gene>
<dbReference type="Gene3D" id="3.30.1050.10">
    <property type="entry name" value="SCP2 sterol-binding domain"/>
    <property type="match status" value="1"/>
</dbReference>
<name>A0A381U842_9ZZZZ</name>
<sequence length="387" mass="42122">MPTPELTYTNITANEAPGLWETISQALHRSIQPGWNEHVGHERFRAVRMGSEIVGGMGIIPMGQWFGGRLVPTGAVTSVGVAPEGRGIGAASVLMHGALREMQASGMVISTLFPSSARVYRSFGYERSGVKLTYEAPVKEMRALSNELSMTEAREIDREEMVLLFNKRGSISNGNLDRGDVLWDLILGTGGRQVFTYIVKDGAEPVGYVNFQQARSADHIRVRDMVALTPGAAQRLLKFFSDHRTVIETISWNGPPNDPLMLMMEEQEAKQVQSRDWMVRVLNVKSALESRGYPAAVETSLALTIEDPLLDGNTGTWTLNVSGGRCTVNSGGTGGLSMGPRGFAPLYTNHLSPQDIKNIGLLTGSDEDLSKAATIFGGPRPWIGDQF</sequence>
<dbReference type="SUPFAM" id="SSF55729">
    <property type="entry name" value="Acyl-CoA N-acyltransferases (Nat)"/>
    <property type="match status" value="1"/>
</dbReference>
<dbReference type="InterPro" id="IPR041380">
    <property type="entry name" value="Acetyltransf_17"/>
</dbReference>
<accession>A0A381U842</accession>
<dbReference type="InterPro" id="IPR025559">
    <property type="entry name" value="Eis_dom"/>
</dbReference>
<organism evidence="2">
    <name type="scientific">marine metagenome</name>
    <dbReference type="NCBI Taxonomy" id="408172"/>
    <lineage>
        <taxon>unclassified sequences</taxon>
        <taxon>metagenomes</taxon>
        <taxon>ecological metagenomes</taxon>
    </lineage>
</organism>
<dbReference type="PANTHER" id="PTHR37817:SF1">
    <property type="entry name" value="N-ACETYLTRANSFERASE EIS"/>
    <property type="match status" value="1"/>
</dbReference>